<sequence>MKYLILLRHGEAGFSDSVDFQRQLTPNGKESLHRLGEILRSGGMKVDFMHCSAATRTRETAEIIMKYVSVESLEYTRDIYEGNLESLMNLLENTPKEAESCLLIGHNPTISLLLSHLTNEGYVGLKPGMMGIVELEISDWPMIGLGTGILKEVLQ</sequence>
<keyword evidence="1" id="KW-0378">Hydrolase</keyword>
<dbReference type="Gene3D" id="3.40.50.1240">
    <property type="entry name" value="Phosphoglycerate mutase-like"/>
    <property type="match status" value="1"/>
</dbReference>
<evidence type="ECO:0000313" key="3">
    <source>
        <dbReference type="Proteomes" id="UP001500469"/>
    </source>
</evidence>
<dbReference type="EMBL" id="BAAAFI010000034">
    <property type="protein sequence ID" value="GAA0879811.1"/>
    <property type="molecule type" value="Genomic_DNA"/>
</dbReference>
<reference evidence="2 3" key="1">
    <citation type="journal article" date="2019" name="Int. J. Syst. Evol. Microbiol.">
        <title>The Global Catalogue of Microorganisms (GCM) 10K type strain sequencing project: providing services to taxonomists for standard genome sequencing and annotation.</title>
        <authorList>
            <consortium name="The Broad Institute Genomics Platform"/>
            <consortium name="The Broad Institute Genome Sequencing Center for Infectious Disease"/>
            <person name="Wu L."/>
            <person name="Ma J."/>
        </authorList>
    </citation>
    <scope>NUCLEOTIDE SEQUENCE [LARGE SCALE GENOMIC DNA]</scope>
    <source>
        <strain evidence="2 3">JCM 16112</strain>
    </source>
</reference>
<organism evidence="2 3">
    <name type="scientific">Algoriphagus jejuensis</name>
    <dbReference type="NCBI Taxonomy" id="419934"/>
    <lineage>
        <taxon>Bacteria</taxon>
        <taxon>Pseudomonadati</taxon>
        <taxon>Bacteroidota</taxon>
        <taxon>Cytophagia</taxon>
        <taxon>Cytophagales</taxon>
        <taxon>Cyclobacteriaceae</taxon>
        <taxon>Algoriphagus</taxon>
    </lineage>
</organism>
<evidence type="ECO:0000313" key="2">
    <source>
        <dbReference type="EMBL" id="GAA0879811.1"/>
    </source>
</evidence>
<accession>A0ABN1N210</accession>
<dbReference type="InterPro" id="IPR013078">
    <property type="entry name" value="His_Pase_superF_clade-1"/>
</dbReference>
<dbReference type="SMART" id="SM00855">
    <property type="entry name" value="PGAM"/>
    <property type="match status" value="1"/>
</dbReference>
<dbReference type="SUPFAM" id="SSF53254">
    <property type="entry name" value="Phosphoglycerate mutase-like"/>
    <property type="match status" value="1"/>
</dbReference>
<dbReference type="PANTHER" id="PTHR20935">
    <property type="entry name" value="PHOSPHOGLYCERATE MUTASE-RELATED"/>
    <property type="match status" value="1"/>
</dbReference>
<gene>
    <name evidence="2" type="ORF">GCM10009119_27800</name>
</gene>
<name>A0ABN1N210_9BACT</name>
<dbReference type="CDD" id="cd07067">
    <property type="entry name" value="HP_PGM_like"/>
    <property type="match status" value="1"/>
</dbReference>
<proteinExistence type="predicted"/>
<dbReference type="Pfam" id="PF00300">
    <property type="entry name" value="His_Phos_1"/>
    <property type="match status" value="1"/>
</dbReference>
<dbReference type="RefSeq" id="WP_343852602.1">
    <property type="nucleotide sequence ID" value="NZ_BAAAFI010000034.1"/>
</dbReference>
<evidence type="ECO:0008006" key="4">
    <source>
        <dbReference type="Google" id="ProtNLM"/>
    </source>
</evidence>
<evidence type="ECO:0000256" key="1">
    <source>
        <dbReference type="ARBA" id="ARBA00022801"/>
    </source>
</evidence>
<dbReference type="InterPro" id="IPR051021">
    <property type="entry name" value="Mito_Ser/Thr_phosphatase"/>
</dbReference>
<keyword evidence="3" id="KW-1185">Reference proteome</keyword>
<protein>
    <recommendedName>
        <fullName evidence="4">Phosphohistidine phosphatase</fullName>
    </recommendedName>
</protein>
<dbReference type="Proteomes" id="UP001500469">
    <property type="component" value="Unassembled WGS sequence"/>
</dbReference>
<comment type="caution">
    <text evidence="2">The sequence shown here is derived from an EMBL/GenBank/DDBJ whole genome shotgun (WGS) entry which is preliminary data.</text>
</comment>
<dbReference type="InterPro" id="IPR029033">
    <property type="entry name" value="His_PPase_superfam"/>
</dbReference>